<keyword evidence="4" id="KW-0479">Metal-binding</keyword>
<dbReference type="PROSITE" id="PS51706">
    <property type="entry name" value="G_ENGB"/>
    <property type="match status" value="1"/>
</dbReference>
<keyword evidence="9 10" id="KW-0131">Cell cycle</keyword>
<name>H0URZ0_9BACT</name>
<dbReference type="NCBIfam" id="TIGR03598">
    <property type="entry name" value="GTPase_YsxC"/>
    <property type="match status" value="1"/>
</dbReference>
<dbReference type="HOGENOM" id="CLU_033732_3_0_0"/>
<accession>H0URZ0</accession>
<keyword evidence="13" id="KW-1185">Reference proteome</keyword>
<dbReference type="NCBIfam" id="TIGR00231">
    <property type="entry name" value="small_GTP"/>
    <property type="match status" value="1"/>
</dbReference>
<dbReference type="InterPro" id="IPR019987">
    <property type="entry name" value="GTP-bd_ribosome_bio_YsxC"/>
</dbReference>
<evidence type="ECO:0000256" key="5">
    <source>
        <dbReference type="ARBA" id="ARBA00022741"/>
    </source>
</evidence>
<evidence type="ECO:0000259" key="11">
    <source>
        <dbReference type="PROSITE" id="PS51706"/>
    </source>
</evidence>
<proteinExistence type="inferred from homology"/>
<keyword evidence="5 10" id="KW-0547">Nucleotide-binding</keyword>
<dbReference type="SUPFAM" id="SSF52540">
    <property type="entry name" value="P-loop containing nucleoside triphosphate hydrolases"/>
    <property type="match status" value="1"/>
</dbReference>
<gene>
    <name evidence="10" type="primary">engB</name>
    <name evidence="12" type="ORF">TheveDRAFT_0943</name>
</gene>
<evidence type="ECO:0000256" key="10">
    <source>
        <dbReference type="HAMAP-Rule" id="MF_00321"/>
    </source>
</evidence>
<dbReference type="InterPro" id="IPR030393">
    <property type="entry name" value="G_ENGB_dom"/>
</dbReference>
<keyword evidence="3 10" id="KW-0132">Cell division</keyword>
<dbReference type="Proteomes" id="UP000005730">
    <property type="component" value="Chromosome"/>
</dbReference>
<dbReference type="STRING" id="926567.TheveDRAFT_0943"/>
<evidence type="ECO:0000256" key="7">
    <source>
        <dbReference type="ARBA" id="ARBA00023134"/>
    </source>
</evidence>
<dbReference type="GO" id="GO:0005525">
    <property type="term" value="F:GTP binding"/>
    <property type="evidence" value="ECO:0007669"/>
    <property type="project" value="UniProtKB-UniRule"/>
</dbReference>
<evidence type="ECO:0000256" key="6">
    <source>
        <dbReference type="ARBA" id="ARBA00022842"/>
    </source>
</evidence>
<keyword evidence="8 10" id="KW-0717">Septation</keyword>
<evidence type="ECO:0000313" key="12">
    <source>
        <dbReference type="EMBL" id="EHM10079.1"/>
    </source>
</evidence>
<evidence type="ECO:0000256" key="8">
    <source>
        <dbReference type="ARBA" id="ARBA00023210"/>
    </source>
</evidence>
<comment type="cofactor">
    <cofactor evidence="1">
        <name>Mg(2+)</name>
        <dbReference type="ChEBI" id="CHEBI:18420"/>
    </cofactor>
</comment>
<dbReference type="PANTHER" id="PTHR11649:SF13">
    <property type="entry name" value="ENGB-TYPE G DOMAIN-CONTAINING PROTEIN"/>
    <property type="match status" value="1"/>
</dbReference>
<dbReference type="eggNOG" id="COG0218">
    <property type="taxonomic scope" value="Bacteria"/>
</dbReference>
<dbReference type="Gene3D" id="3.40.50.300">
    <property type="entry name" value="P-loop containing nucleotide triphosphate hydrolases"/>
    <property type="match status" value="1"/>
</dbReference>
<dbReference type="Pfam" id="PF01926">
    <property type="entry name" value="MMR_HSR1"/>
    <property type="match status" value="1"/>
</dbReference>
<keyword evidence="6" id="KW-0460">Magnesium</keyword>
<dbReference type="AlphaFoldDB" id="H0URZ0"/>
<reference evidence="12 13" key="1">
    <citation type="submission" date="2011-10" db="EMBL/GenBank/DDBJ databases">
        <title>The Noncontiguous Finished genome of Thermanaerovibrio velox DSM 12556.</title>
        <authorList>
            <consortium name="US DOE Joint Genome Institute (JGI-PGF)"/>
            <person name="Lucas S."/>
            <person name="Copeland A."/>
            <person name="Lapidus A."/>
            <person name="Glavina del Rio T."/>
            <person name="Dalin E."/>
            <person name="Tice H."/>
            <person name="Bruce D."/>
            <person name="Goodwin L."/>
            <person name="Pitluck S."/>
            <person name="Peters L."/>
            <person name="Mikhailova N."/>
            <person name="Teshima H."/>
            <person name="Kyrpides N."/>
            <person name="Mavromatis K."/>
            <person name="Ivanova N."/>
            <person name="Markowitz V."/>
            <person name="Cheng J.-F."/>
            <person name="Hugenholtz P."/>
            <person name="Woyke T."/>
            <person name="Wu D."/>
            <person name="Spring S."/>
            <person name="Brambilla E.-M."/>
            <person name="Klenk H.-P."/>
            <person name="Eisen J.A."/>
        </authorList>
    </citation>
    <scope>NUCLEOTIDE SEQUENCE [LARGE SCALE GENOMIC DNA]</scope>
    <source>
        <strain evidence="12 13">DSM 12556</strain>
    </source>
</reference>
<evidence type="ECO:0000256" key="4">
    <source>
        <dbReference type="ARBA" id="ARBA00022723"/>
    </source>
</evidence>
<evidence type="ECO:0000256" key="2">
    <source>
        <dbReference type="ARBA" id="ARBA00009638"/>
    </source>
</evidence>
<evidence type="ECO:0000256" key="1">
    <source>
        <dbReference type="ARBA" id="ARBA00001946"/>
    </source>
</evidence>
<protein>
    <recommendedName>
        <fullName evidence="10">Probable GTP-binding protein EngB</fullName>
    </recommendedName>
</protein>
<evidence type="ECO:0000313" key="13">
    <source>
        <dbReference type="Proteomes" id="UP000005730"/>
    </source>
</evidence>
<dbReference type="InterPro" id="IPR027417">
    <property type="entry name" value="P-loop_NTPase"/>
</dbReference>
<dbReference type="OrthoDB" id="9804921at2"/>
<dbReference type="GO" id="GO:0046872">
    <property type="term" value="F:metal ion binding"/>
    <property type="evidence" value="ECO:0007669"/>
    <property type="project" value="UniProtKB-KW"/>
</dbReference>
<dbReference type="GO" id="GO:0000917">
    <property type="term" value="P:division septum assembly"/>
    <property type="evidence" value="ECO:0007669"/>
    <property type="project" value="UniProtKB-KW"/>
</dbReference>
<keyword evidence="7 10" id="KW-0342">GTP-binding</keyword>
<organism evidence="12 13">
    <name type="scientific">Thermanaerovibrio velox DSM 12556</name>
    <dbReference type="NCBI Taxonomy" id="926567"/>
    <lineage>
        <taxon>Bacteria</taxon>
        <taxon>Thermotogati</taxon>
        <taxon>Synergistota</taxon>
        <taxon>Synergistia</taxon>
        <taxon>Synergistales</taxon>
        <taxon>Synergistaceae</taxon>
        <taxon>Thermanaerovibrio</taxon>
    </lineage>
</organism>
<dbReference type="InterPro" id="IPR005225">
    <property type="entry name" value="Small_GTP-bd"/>
</dbReference>
<feature type="domain" description="EngB-type G" evidence="11">
    <location>
        <begin position="21"/>
        <end position="193"/>
    </location>
</feature>
<dbReference type="PANTHER" id="PTHR11649">
    <property type="entry name" value="MSS1/TRME-RELATED GTP-BINDING PROTEIN"/>
    <property type="match status" value="1"/>
</dbReference>
<evidence type="ECO:0000256" key="3">
    <source>
        <dbReference type="ARBA" id="ARBA00022618"/>
    </source>
</evidence>
<comment type="similarity">
    <text evidence="2 10">Belongs to the TRAFAC class TrmE-Era-EngA-EngB-Septin-like GTPase superfamily. EngB GTPase family.</text>
</comment>
<dbReference type="EMBL" id="CM001377">
    <property type="protein sequence ID" value="EHM10079.1"/>
    <property type="molecule type" value="Genomic_DNA"/>
</dbReference>
<dbReference type="InterPro" id="IPR006073">
    <property type="entry name" value="GTP-bd"/>
</dbReference>
<dbReference type="GO" id="GO:0005829">
    <property type="term" value="C:cytosol"/>
    <property type="evidence" value="ECO:0007669"/>
    <property type="project" value="TreeGrafter"/>
</dbReference>
<dbReference type="CDD" id="cd01876">
    <property type="entry name" value="YihA_EngB"/>
    <property type="match status" value="1"/>
</dbReference>
<sequence length="201" mass="22535">MLWRANLIGCAYRYDQIPRYSLPEVVMVGRSNVGKSSLINAMIGAKLAKVSKTPGKTRSINFFKVHGEPPFVLVDLPGYGFASRSGEERDLWKKTIERYFSSARMSLVLHLVDFRHGFLENDRQMEGYLEGIGLPVGVVFTKADKISGSKRKATLDRYVKEGFRCQVGPFLVSASTGFGLSELKSRLAQWLIDTCVTDKMD</sequence>
<evidence type="ECO:0000256" key="9">
    <source>
        <dbReference type="ARBA" id="ARBA00023306"/>
    </source>
</evidence>
<dbReference type="PRINTS" id="PR00326">
    <property type="entry name" value="GTP1OBG"/>
</dbReference>
<comment type="function">
    <text evidence="10">Necessary for normal cell division and for the maintenance of normal septation.</text>
</comment>
<dbReference type="HAMAP" id="MF_00321">
    <property type="entry name" value="GTPase_EngB"/>
    <property type="match status" value="1"/>
</dbReference>